<reference evidence="2" key="1">
    <citation type="submission" date="2015-12" db="EMBL/GenBank/DDBJ databases">
        <title>De novo transcriptome assembly of four potential Pierce s Disease insect vectors from Arizona vineyards.</title>
        <authorList>
            <person name="Tassone E.E."/>
        </authorList>
    </citation>
    <scope>NUCLEOTIDE SEQUENCE</scope>
</reference>
<name>A0A1B6DEQ1_9HEMI</name>
<feature type="chain" id="PRO_5008581207" evidence="1">
    <location>
        <begin position="19"/>
        <end position="159"/>
    </location>
</feature>
<protein>
    <submittedName>
        <fullName evidence="2">Uncharacterized protein</fullName>
    </submittedName>
</protein>
<evidence type="ECO:0000313" key="2">
    <source>
        <dbReference type="EMBL" id="JAS24157.1"/>
    </source>
</evidence>
<feature type="non-terminal residue" evidence="2">
    <location>
        <position position="159"/>
    </location>
</feature>
<feature type="signal peptide" evidence="1">
    <location>
        <begin position="1"/>
        <end position="18"/>
    </location>
</feature>
<dbReference type="SUPFAM" id="SSF50814">
    <property type="entry name" value="Lipocalins"/>
    <property type="match status" value="1"/>
</dbReference>
<organism evidence="2">
    <name type="scientific">Clastoptera arizonana</name>
    <name type="common">Arizona spittle bug</name>
    <dbReference type="NCBI Taxonomy" id="38151"/>
    <lineage>
        <taxon>Eukaryota</taxon>
        <taxon>Metazoa</taxon>
        <taxon>Ecdysozoa</taxon>
        <taxon>Arthropoda</taxon>
        <taxon>Hexapoda</taxon>
        <taxon>Insecta</taxon>
        <taxon>Pterygota</taxon>
        <taxon>Neoptera</taxon>
        <taxon>Paraneoptera</taxon>
        <taxon>Hemiptera</taxon>
        <taxon>Auchenorrhyncha</taxon>
        <taxon>Cercopoidea</taxon>
        <taxon>Clastopteridae</taxon>
        <taxon>Clastoptera</taxon>
    </lineage>
</organism>
<dbReference type="InterPro" id="IPR012674">
    <property type="entry name" value="Calycin"/>
</dbReference>
<dbReference type="Gene3D" id="2.40.128.20">
    <property type="match status" value="1"/>
</dbReference>
<accession>A0A1B6DEQ1</accession>
<gene>
    <name evidence="2" type="ORF">g.10392</name>
</gene>
<keyword evidence="1" id="KW-0732">Signal</keyword>
<dbReference type="AlphaFoldDB" id="A0A1B6DEQ1"/>
<dbReference type="EMBL" id="GEDC01013141">
    <property type="protein sequence ID" value="JAS24157.1"/>
    <property type="molecule type" value="Transcribed_RNA"/>
</dbReference>
<proteinExistence type="predicted"/>
<evidence type="ECO:0000256" key="1">
    <source>
        <dbReference type="SAM" id="SignalP"/>
    </source>
</evidence>
<sequence>MEAYWIYVLLATLGAVVGKSCDGYKGLTNVSLLDLSGKSYYLKYVMLNTSDTTVQGIDSCVLKFTKEDHELVHVFPTCVSDDGKTKTANYSYALQNDTRKWIHNIPSKNLNIEINVMDYDADKYALLYSCFQLDDDIVVARVFITSDLANDLSHAVELD</sequence>